<accession>A0ABS8I3F3</accession>
<comment type="caution">
    <text evidence="1">The sequence shown here is derived from an EMBL/GenBank/DDBJ whole genome shotgun (WGS) entry which is preliminary data.</text>
</comment>
<organism evidence="1 2">
    <name type="scientific">Nostoc favosum CHAB5714</name>
    <dbReference type="NCBI Taxonomy" id="2780399"/>
    <lineage>
        <taxon>Bacteria</taxon>
        <taxon>Bacillati</taxon>
        <taxon>Cyanobacteriota</taxon>
        <taxon>Cyanophyceae</taxon>
        <taxon>Nostocales</taxon>
        <taxon>Nostocaceae</taxon>
        <taxon>Nostoc</taxon>
        <taxon>Nostoc favosum</taxon>
    </lineage>
</organism>
<sequence length="61" mass="7155">MKDIAILFDDFYGYVSGEYMTWMKVKHHEICCNTTYPAGRFNEPPTRSVSLEKYAKQGKEE</sequence>
<name>A0ABS8I3F3_9NOSO</name>
<dbReference type="Proteomes" id="UP001199525">
    <property type="component" value="Unassembled WGS sequence"/>
</dbReference>
<proteinExistence type="predicted"/>
<evidence type="ECO:0000313" key="2">
    <source>
        <dbReference type="Proteomes" id="UP001199525"/>
    </source>
</evidence>
<keyword evidence="2" id="KW-1185">Reference proteome</keyword>
<protein>
    <submittedName>
        <fullName evidence="1">Uncharacterized protein</fullName>
    </submittedName>
</protein>
<gene>
    <name evidence="1" type="ORF">LC586_05670</name>
</gene>
<dbReference type="RefSeq" id="WP_229483570.1">
    <property type="nucleotide sequence ID" value="NZ_JAIVFQ010000005.1"/>
</dbReference>
<evidence type="ECO:0000313" key="1">
    <source>
        <dbReference type="EMBL" id="MCC5598718.1"/>
    </source>
</evidence>
<reference evidence="1 2" key="1">
    <citation type="journal article" date="2021" name="Microorganisms">
        <title>Genome Evolution of Filamentous Cyanobacterium Nostoc Species: From Facultative Symbiosis to Free Living.</title>
        <authorList>
            <person name="Huo D."/>
            <person name="Li H."/>
            <person name="Cai F."/>
            <person name="Guo X."/>
            <person name="Qiao Z."/>
            <person name="Wang W."/>
            <person name="Yu G."/>
            <person name="Li R."/>
        </authorList>
    </citation>
    <scope>NUCLEOTIDE SEQUENCE [LARGE SCALE GENOMIC DNA]</scope>
    <source>
        <strain evidence="1 2">CHAB 5714</strain>
    </source>
</reference>
<dbReference type="EMBL" id="JAIVFQ010000005">
    <property type="protein sequence ID" value="MCC5598718.1"/>
    <property type="molecule type" value="Genomic_DNA"/>
</dbReference>